<dbReference type="EMBL" id="JAHFYH010000103">
    <property type="protein sequence ID" value="KAH0212999.1"/>
    <property type="molecule type" value="Genomic_DNA"/>
</dbReference>
<dbReference type="OrthoDB" id="3554264at2759"/>
<organism evidence="1 2">
    <name type="scientific">Aureobasidium melanogenum</name>
    <name type="common">Aureobasidium pullulans var. melanogenum</name>
    <dbReference type="NCBI Taxonomy" id="46634"/>
    <lineage>
        <taxon>Eukaryota</taxon>
        <taxon>Fungi</taxon>
        <taxon>Dikarya</taxon>
        <taxon>Ascomycota</taxon>
        <taxon>Pezizomycotina</taxon>
        <taxon>Dothideomycetes</taxon>
        <taxon>Dothideomycetidae</taxon>
        <taxon>Dothideales</taxon>
        <taxon>Saccotheciaceae</taxon>
        <taxon>Aureobasidium</taxon>
    </lineage>
</organism>
<name>A0A9P8G8J8_AURME</name>
<accession>A0A9P8G8J8</accession>
<feature type="non-terminal residue" evidence="1">
    <location>
        <position position="208"/>
    </location>
</feature>
<sequence>MEWRSGIHHYPKGTGSDLHEYPKGTGEDLHECTAPPGGWGSVDYSKGSAATPAKYPEAVSSPSKLTSYYGVKATPDQIVNGTTPTGDFADTSSLFKVGIGSELNLICYNFEIYKFHGEYQSPAASATQIHEAAKGASGSPRIALPNLIYVGNGVRRSVGCQQSPFKTGLLANGKDTADGLHISLIEKNPAGIFADTQSSFAVPGAVRG</sequence>
<proteinExistence type="predicted"/>
<gene>
    <name evidence="1" type="ORF">KCV03_g9081</name>
</gene>
<dbReference type="AlphaFoldDB" id="A0A9P8G8J8"/>
<reference evidence="1" key="1">
    <citation type="journal article" date="2021" name="J Fungi (Basel)">
        <title>Virulence traits and population genomics of the black yeast Aureobasidium melanogenum.</title>
        <authorList>
            <person name="Cernosa A."/>
            <person name="Sun X."/>
            <person name="Gostincar C."/>
            <person name="Fang C."/>
            <person name="Gunde-Cimerman N."/>
            <person name="Song Z."/>
        </authorList>
    </citation>
    <scope>NUCLEOTIDE SEQUENCE</scope>
    <source>
        <strain evidence="1">EXF-8016</strain>
    </source>
</reference>
<reference evidence="1" key="2">
    <citation type="submission" date="2021-08" db="EMBL/GenBank/DDBJ databases">
        <authorList>
            <person name="Gostincar C."/>
            <person name="Sun X."/>
            <person name="Song Z."/>
            <person name="Gunde-Cimerman N."/>
        </authorList>
    </citation>
    <scope>NUCLEOTIDE SEQUENCE</scope>
    <source>
        <strain evidence="1">EXF-8016</strain>
    </source>
</reference>
<evidence type="ECO:0000313" key="1">
    <source>
        <dbReference type="EMBL" id="KAH0212999.1"/>
    </source>
</evidence>
<evidence type="ECO:0000313" key="2">
    <source>
        <dbReference type="Proteomes" id="UP000767238"/>
    </source>
</evidence>
<dbReference type="Proteomes" id="UP000767238">
    <property type="component" value="Unassembled WGS sequence"/>
</dbReference>
<protein>
    <submittedName>
        <fullName evidence="1">Uncharacterized protein</fullName>
    </submittedName>
</protein>
<comment type="caution">
    <text evidence="1">The sequence shown here is derived from an EMBL/GenBank/DDBJ whole genome shotgun (WGS) entry which is preliminary data.</text>
</comment>